<dbReference type="EMBL" id="DMVW01000080">
    <property type="protein sequence ID" value="HAR51750.1"/>
    <property type="molecule type" value="Genomic_DNA"/>
</dbReference>
<dbReference type="CDD" id="cd06662">
    <property type="entry name" value="SURF1"/>
    <property type="match status" value="1"/>
</dbReference>
<name>A0A348WB38_9RHOB</name>
<gene>
    <name evidence="7" type="ORF">DCS45_07720</name>
</gene>
<keyword evidence="4 6" id="KW-1133">Transmembrane helix</keyword>
<feature type="transmembrane region" description="Helical" evidence="6">
    <location>
        <begin position="197"/>
        <end position="217"/>
    </location>
</feature>
<reference evidence="7 8" key="1">
    <citation type="journal article" date="2018" name="Nat. Biotechnol.">
        <title>A standardized bacterial taxonomy based on genome phylogeny substantially revises the tree of life.</title>
        <authorList>
            <person name="Parks D.H."/>
            <person name="Chuvochina M."/>
            <person name="Waite D.W."/>
            <person name="Rinke C."/>
            <person name="Skarshewski A."/>
            <person name="Chaumeil P.A."/>
            <person name="Hugenholtz P."/>
        </authorList>
    </citation>
    <scope>NUCLEOTIDE SEQUENCE [LARGE SCALE GENOMIC DNA]</scope>
    <source>
        <strain evidence="7">UBA9169</strain>
    </source>
</reference>
<protein>
    <recommendedName>
        <fullName evidence="6">SURF1-like protein</fullName>
    </recommendedName>
</protein>
<feature type="transmembrane region" description="Helical" evidence="6">
    <location>
        <begin position="7"/>
        <end position="25"/>
    </location>
</feature>
<comment type="similarity">
    <text evidence="2 6">Belongs to the SURF1 family.</text>
</comment>
<keyword evidence="6" id="KW-1003">Cell membrane</keyword>
<evidence type="ECO:0000256" key="4">
    <source>
        <dbReference type="ARBA" id="ARBA00022989"/>
    </source>
</evidence>
<dbReference type="GO" id="GO:0005886">
    <property type="term" value="C:plasma membrane"/>
    <property type="evidence" value="ECO:0007669"/>
    <property type="project" value="UniProtKB-SubCell"/>
</dbReference>
<keyword evidence="3 6" id="KW-0812">Transmembrane</keyword>
<evidence type="ECO:0000256" key="2">
    <source>
        <dbReference type="ARBA" id="ARBA00007165"/>
    </source>
</evidence>
<sequence>MRAKQIIPLLFGIVGVAILLSLGTWQVRRLAEKEAVLAEIDARIGAEPGALPEVPDSARDKYLPVAVTGDLTGDSIRVLVSQKQIGAGYRYITAMETEAGRIMVDRGFVPVRETAEPVAAQGVTVQGNLHWPDEVDGYTPEPDLGAGIWFARDVDAMAAHLDTRPILVVARAVSQSEPLATPLGLDSSGIPNDHLEYAITWFSLAVIWAAMTVYFLWRQRRPDKGTIR</sequence>
<comment type="subcellular location">
    <subcellularLocation>
        <location evidence="6">Cell membrane</location>
        <topology evidence="6">Multi-pass membrane protein</topology>
    </subcellularLocation>
    <subcellularLocation>
        <location evidence="1">Membrane</location>
    </subcellularLocation>
</comment>
<keyword evidence="5 6" id="KW-0472">Membrane</keyword>
<proteinExistence type="inferred from homology"/>
<dbReference type="RefSeq" id="WP_339856326.1">
    <property type="nucleotide sequence ID" value="NZ_CAXAXR010000037.1"/>
</dbReference>
<evidence type="ECO:0000313" key="8">
    <source>
        <dbReference type="Proteomes" id="UP000264719"/>
    </source>
</evidence>
<dbReference type="InterPro" id="IPR045214">
    <property type="entry name" value="Surf1/Surf4"/>
</dbReference>
<dbReference type="PANTHER" id="PTHR23427:SF2">
    <property type="entry name" value="SURFEIT LOCUS PROTEIN 1"/>
    <property type="match status" value="1"/>
</dbReference>
<organism evidence="7 8">
    <name type="scientific">Roseovarius nubinhibens</name>
    <dbReference type="NCBI Taxonomy" id="314263"/>
    <lineage>
        <taxon>Bacteria</taxon>
        <taxon>Pseudomonadati</taxon>
        <taxon>Pseudomonadota</taxon>
        <taxon>Alphaproteobacteria</taxon>
        <taxon>Rhodobacterales</taxon>
        <taxon>Roseobacteraceae</taxon>
        <taxon>Roseovarius</taxon>
    </lineage>
</organism>
<dbReference type="Proteomes" id="UP000264719">
    <property type="component" value="Unassembled WGS sequence"/>
</dbReference>
<comment type="caution">
    <text evidence="7">The sequence shown here is derived from an EMBL/GenBank/DDBJ whole genome shotgun (WGS) entry which is preliminary data.</text>
</comment>
<evidence type="ECO:0000256" key="6">
    <source>
        <dbReference type="RuleBase" id="RU363076"/>
    </source>
</evidence>
<evidence type="ECO:0000256" key="3">
    <source>
        <dbReference type="ARBA" id="ARBA00022692"/>
    </source>
</evidence>
<evidence type="ECO:0000256" key="5">
    <source>
        <dbReference type="ARBA" id="ARBA00023136"/>
    </source>
</evidence>
<dbReference type="PROSITE" id="PS50895">
    <property type="entry name" value="SURF1"/>
    <property type="match status" value="1"/>
</dbReference>
<accession>A0A348WB38</accession>
<dbReference type="InterPro" id="IPR002994">
    <property type="entry name" value="Surf1/Shy1"/>
</dbReference>
<evidence type="ECO:0000256" key="1">
    <source>
        <dbReference type="ARBA" id="ARBA00004370"/>
    </source>
</evidence>
<dbReference type="Pfam" id="PF02104">
    <property type="entry name" value="SURF1"/>
    <property type="match status" value="1"/>
</dbReference>
<dbReference type="PANTHER" id="PTHR23427">
    <property type="entry name" value="SURFEIT LOCUS PROTEIN"/>
    <property type="match status" value="1"/>
</dbReference>
<evidence type="ECO:0000313" key="7">
    <source>
        <dbReference type="EMBL" id="HAR51750.1"/>
    </source>
</evidence>
<dbReference type="AlphaFoldDB" id="A0A348WB38"/>